<dbReference type="InterPro" id="IPR045085">
    <property type="entry name" value="HLD_clamp_pol_III_gamma_tau"/>
</dbReference>
<dbReference type="GO" id="GO:0003887">
    <property type="term" value="F:DNA-directed DNA polymerase activity"/>
    <property type="evidence" value="ECO:0007669"/>
    <property type="project" value="UniProtKB-EC"/>
</dbReference>
<dbReference type="InterPro" id="IPR012763">
    <property type="entry name" value="DNA_pol_III_sug/sutau_N"/>
</dbReference>
<keyword evidence="5 8" id="KW-0067">ATP-binding</keyword>
<dbReference type="SUPFAM" id="SSF52540">
    <property type="entry name" value="P-loop containing nucleoside triphosphate hydrolases"/>
    <property type="match status" value="1"/>
</dbReference>
<dbReference type="CDD" id="cd00009">
    <property type="entry name" value="AAA"/>
    <property type="match status" value="1"/>
</dbReference>
<evidence type="ECO:0000256" key="7">
    <source>
        <dbReference type="ARBA" id="ARBA00049244"/>
    </source>
</evidence>
<dbReference type="SMART" id="SM00382">
    <property type="entry name" value="AAA"/>
    <property type="match status" value="1"/>
</dbReference>
<protein>
    <recommendedName>
        <fullName evidence="8">DNA polymerase III subunit gamma/tau</fullName>
        <ecNumber evidence="8">2.7.7.7</ecNumber>
    </recommendedName>
</protein>
<comment type="similarity">
    <text evidence="1 8">Belongs to the DnaX/STICHEL family.</text>
</comment>
<dbReference type="InterPro" id="IPR050238">
    <property type="entry name" value="DNA_Rep/Repair_Clamp_Loader"/>
</dbReference>
<evidence type="ECO:0000256" key="6">
    <source>
        <dbReference type="ARBA" id="ARBA00022932"/>
    </source>
</evidence>
<organism evidence="10 11">
    <name type="scientific">Formosa undariae</name>
    <dbReference type="NCBI Taxonomy" id="1325436"/>
    <lineage>
        <taxon>Bacteria</taxon>
        <taxon>Pseudomonadati</taxon>
        <taxon>Bacteroidota</taxon>
        <taxon>Flavobacteriia</taxon>
        <taxon>Flavobacteriales</taxon>
        <taxon>Flavobacteriaceae</taxon>
        <taxon>Formosa</taxon>
    </lineage>
</organism>
<dbReference type="Pfam" id="PF13177">
    <property type="entry name" value="DNA_pol3_delta2"/>
    <property type="match status" value="1"/>
</dbReference>
<comment type="subunit">
    <text evidence="8">DNA polymerase III contains a core (composed of alpha, epsilon and theta chains) that associates with a tau subunit. This core dimerizes to form the POLIII' complex. PolIII' associates with the gamma complex (composed of gamma, delta, delta', psi and chi chains) and with the beta chain to form the complete DNA polymerase III complex.</text>
</comment>
<dbReference type="Gene3D" id="1.10.8.60">
    <property type="match status" value="1"/>
</dbReference>
<proteinExistence type="inferred from homology"/>
<dbReference type="InterPro" id="IPR008921">
    <property type="entry name" value="DNA_pol3_clamp-load_cplx_C"/>
</dbReference>
<name>A0ABV5F2Y9_9FLAO</name>
<reference evidence="10 11" key="1">
    <citation type="submission" date="2024-09" db="EMBL/GenBank/DDBJ databases">
        <authorList>
            <person name="Sun Q."/>
            <person name="Mori K."/>
        </authorList>
    </citation>
    <scope>NUCLEOTIDE SEQUENCE [LARGE SCALE GENOMIC DNA]</scope>
    <source>
        <strain evidence="10 11">CECT 8286</strain>
    </source>
</reference>
<keyword evidence="8" id="KW-0235">DNA replication</keyword>
<dbReference type="NCBIfam" id="TIGR01128">
    <property type="entry name" value="holA"/>
    <property type="match status" value="1"/>
</dbReference>
<dbReference type="InterPro" id="IPR005790">
    <property type="entry name" value="DNA_polIII_delta"/>
</dbReference>
<dbReference type="InterPro" id="IPR001270">
    <property type="entry name" value="ClpA/B"/>
</dbReference>
<comment type="catalytic activity">
    <reaction evidence="7 8">
        <text>DNA(n) + a 2'-deoxyribonucleoside 5'-triphosphate = DNA(n+1) + diphosphate</text>
        <dbReference type="Rhea" id="RHEA:22508"/>
        <dbReference type="Rhea" id="RHEA-COMP:17339"/>
        <dbReference type="Rhea" id="RHEA-COMP:17340"/>
        <dbReference type="ChEBI" id="CHEBI:33019"/>
        <dbReference type="ChEBI" id="CHEBI:61560"/>
        <dbReference type="ChEBI" id="CHEBI:173112"/>
        <dbReference type="EC" id="2.7.7.7"/>
    </reaction>
</comment>
<evidence type="ECO:0000256" key="8">
    <source>
        <dbReference type="RuleBase" id="RU364063"/>
    </source>
</evidence>
<dbReference type="Gene3D" id="1.20.272.10">
    <property type="match status" value="1"/>
</dbReference>
<evidence type="ECO:0000256" key="4">
    <source>
        <dbReference type="ARBA" id="ARBA00022833"/>
    </source>
</evidence>
<dbReference type="InterPro" id="IPR003593">
    <property type="entry name" value="AAA+_ATPase"/>
</dbReference>
<comment type="caution">
    <text evidence="10">The sequence shown here is derived from an EMBL/GenBank/DDBJ whole genome shotgun (WGS) entry which is preliminary data.</text>
</comment>
<dbReference type="EMBL" id="JBHMEZ010000012">
    <property type="protein sequence ID" value="MFB9053749.1"/>
    <property type="molecule type" value="Genomic_DNA"/>
</dbReference>
<dbReference type="RefSeq" id="WP_382383009.1">
    <property type="nucleotide sequence ID" value="NZ_JBHMEZ010000012.1"/>
</dbReference>
<keyword evidence="11" id="KW-1185">Reference proteome</keyword>
<dbReference type="NCBIfam" id="TIGR02397">
    <property type="entry name" value="dnaX_nterm"/>
    <property type="match status" value="1"/>
</dbReference>
<keyword evidence="8 10" id="KW-0808">Transferase</keyword>
<keyword evidence="3 8" id="KW-0547">Nucleotide-binding</keyword>
<keyword evidence="6 8" id="KW-0239">DNA-directed DNA polymerase</keyword>
<keyword evidence="4" id="KW-0862">Zinc</keyword>
<dbReference type="InterPro" id="IPR027417">
    <property type="entry name" value="P-loop_NTPase"/>
</dbReference>
<dbReference type="PANTHER" id="PTHR11669">
    <property type="entry name" value="REPLICATION FACTOR C / DNA POLYMERASE III GAMMA-TAU SUBUNIT"/>
    <property type="match status" value="1"/>
</dbReference>
<dbReference type="NCBIfam" id="NF004046">
    <property type="entry name" value="PRK05563.1"/>
    <property type="match status" value="1"/>
</dbReference>
<evidence type="ECO:0000256" key="2">
    <source>
        <dbReference type="ARBA" id="ARBA00022723"/>
    </source>
</evidence>
<evidence type="ECO:0000259" key="9">
    <source>
        <dbReference type="SMART" id="SM00382"/>
    </source>
</evidence>
<dbReference type="Gene3D" id="3.40.50.300">
    <property type="entry name" value="P-loop containing nucleotide triphosphate hydrolases"/>
    <property type="match status" value="1"/>
</dbReference>
<gene>
    <name evidence="8" type="primary">dnaX</name>
    <name evidence="10" type="ORF">ACFFVB_11745</name>
</gene>
<dbReference type="CDD" id="cd18137">
    <property type="entry name" value="HLD_clamp_pol_III_gamma_tau"/>
    <property type="match status" value="1"/>
</dbReference>
<evidence type="ECO:0000256" key="3">
    <source>
        <dbReference type="ARBA" id="ARBA00022741"/>
    </source>
</evidence>
<comment type="function">
    <text evidence="8">DNA polymerase III is a complex, multichain enzyme responsible for most of the replicative synthesis in bacteria. This DNA polymerase also exhibits 3' to 5' exonuclease activity.</text>
</comment>
<sequence>MEHFIVSARKYRPQTFKDVVGQQAITNTLLNAIENNHLAQALLFTGPRGVGKTSCARILAKMINSKGIDNPDEDFAFNVFELDAASNNSVDDIRNLTDQVRIPPQIGQYKVYIIDEVHMLSQAAFNAFLKTLEEPPKHCIFILATTEKHKIIPTILSRCQIFDFKRITVKDAKNYLKYIAKEQGITADDDALHIIAQKADGAMRDALSIFDRVVSFSGKNLTRQAVTENLNVLDYETFFTSTDFILDNKIPDLLLQFNTTLSKGFDGQHYIAGLASHFRDLLVCKTPQTVELLEVGEETKQKYLEQANKSSQDFLLKGIALANDCDLKYKTSKNQRLLVELCIMQLASITFDGEKKNSKRFIIPPSYFRAKGITPIPVNKPAVSSSTDSEVKAEQVAVPSTPETAVKKESTSKFSDPQIPKIVLSKENKRTSGLSLKSIRAKKEHEIRQNEVVYDEINLPTDDFTEEDMQTAWKDFVTVLEAEGKHNLASILSIDTPKLIDKTIMRVEYPNQTNKVEVERSQFHLMSFVRKRLNNFDVSLDIIINEEKEKQYAYTPREKFEKMCDKNPSLELLRKAFDLDV</sequence>
<dbReference type="PRINTS" id="PR00300">
    <property type="entry name" value="CLPPROTEASEA"/>
</dbReference>
<dbReference type="PANTHER" id="PTHR11669:SF0">
    <property type="entry name" value="PROTEIN STICHEL-LIKE 2"/>
    <property type="match status" value="1"/>
</dbReference>
<evidence type="ECO:0000256" key="1">
    <source>
        <dbReference type="ARBA" id="ARBA00006360"/>
    </source>
</evidence>
<evidence type="ECO:0000313" key="10">
    <source>
        <dbReference type="EMBL" id="MFB9053749.1"/>
    </source>
</evidence>
<dbReference type="EC" id="2.7.7.7" evidence="8"/>
<keyword evidence="2" id="KW-0479">Metal-binding</keyword>
<evidence type="ECO:0000256" key="5">
    <source>
        <dbReference type="ARBA" id="ARBA00022840"/>
    </source>
</evidence>
<feature type="domain" description="AAA+ ATPase" evidence="9">
    <location>
        <begin position="38"/>
        <end position="168"/>
    </location>
</feature>
<dbReference type="NCBIfam" id="NF011531">
    <property type="entry name" value="PRK14971.1"/>
    <property type="match status" value="1"/>
</dbReference>
<keyword evidence="8 10" id="KW-0548">Nucleotidyltransferase</keyword>
<accession>A0ABV5F2Y9</accession>
<dbReference type="Pfam" id="PF22608">
    <property type="entry name" value="DNAX_ATPase_lid"/>
    <property type="match status" value="1"/>
</dbReference>
<dbReference type="Proteomes" id="UP001589605">
    <property type="component" value="Unassembled WGS sequence"/>
</dbReference>
<dbReference type="SUPFAM" id="SSF48019">
    <property type="entry name" value="post-AAA+ oligomerization domain-like"/>
    <property type="match status" value="1"/>
</dbReference>
<evidence type="ECO:0000313" key="11">
    <source>
        <dbReference type="Proteomes" id="UP001589605"/>
    </source>
</evidence>